<dbReference type="EMBL" id="DWXE01000010">
    <property type="protein sequence ID" value="HJB90469.1"/>
    <property type="molecule type" value="Genomic_DNA"/>
</dbReference>
<proteinExistence type="predicted"/>
<evidence type="ECO:0000313" key="2">
    <source>
        <dbReference type="Proteomes" id="UP000886883"/>
    </source>
</evidence>
<accession>A0A9D2SC90</accession>
<evidence type="ECO:0000313" key="1">
    <source>
        <dbReference type="EMBL" id="HJB90469.1"/>
    </source>
</evidence>
<name>A0A9D2SC90_9FIRM</name>
<dbReference type="Proteomes" id="UP000886883">
    <property type="component" value="Unassembled WGS sequence"/>
</dbReference>
<sequence length="169" mass="18143">MGWEKRGFFVLAAACLALCTGCGKDGRLTAFHEEMDLFYDGLTDSVSALEAIEPSDENAGEAVQEQLEEMSGLFDQLAAIEVPPKMEERVGNVDELADDAAAYMEEASRLYRIALEDGGAGGPALNAARENYTRAMEQVNYIAVLLQGRIPEGEGVTVIAEEETAVSSS</sequence>
<reference evidence="1" key="2">
    <citation type="submission" date="2021-04" db="EMBL/GenBank/DDBJ databases">
        <authorList>
            <person name="Gilroy R."/>
        </authorList>
    </citation>
    <scope>NUCLEOTIDE SEQUENCE</scope>
    <source>
        <strain evidence="1">USAMLcec3-2134</strain>
    </source>
</reference>
<gene>
    <name evidence="1" type="ORF">H9763_03260</name>
</gene>
<reference evidence="1" key="1">
    <citation type="journal article" date="2021" name="PeerJ">
        <title>Extensive microbial diversity within the chicken gut microbiome revealed by metagenomics and culture.</title>
        <authorList>
            <person name="Gilroy R."/>
            <person name="Ravi A."/>
            <person name="Getino M."/>
            <person name="Pursley I."/>
            <person name="Horton D.L."/>
            <person name="Alikhan N.F."/>
            <person name="Baker D."/>
            <person name="Gharbi K."/>
            <person name="Hall N."/>
            <person name="Watson M."/>
            <person name="Adriaenssens E.M."/>
            <person name="Foster-Nyarko E."/>
            <person name="Jarju S."/>
            <person name="Secka A."/>
            <person name="Antonio M."/>
            <person name="Oren A."/>
            <person name="Chaudhuri R.R."/>
            <person name="La Ragione R."/>
            <person name="Hildebrand F."/>
            <person name="Pallen M.J."/>
        </authorList>
    </citation>
    <scope>NUCLEOTIDE SEQUENCE</scope>
    <source>
        <strain evidence="1">USAMLcec3-2134</strain>
    </source>
</reference>
<comment type="caution">
    <text evidence="1">The sequence shown here is derived from an EMBL/GenBank/DDBJ whole genome shotgun (WGS) entry which is preliminary data.</text>
</comment>
<organism evidence="1 2">
    <name type="scientific">Candidatus Eisenbergiella merdigallinarum</name>
    <dbReference type="NCBI Taxonomy" id="2838552"/>
    <lineage>
        <taxon>Bacteria</taxon>
        <taxon>Bacillati</taxon>
        <taxon>Bacillota</taxon>
        <taxon>Clostridia</taxon>
        <taxon>Lachnospirales</taxon>
        <taxon>Lachnospiraceae</taxon>
        <taxon>Eisenbergiella</taxon>
    </lineage>
</organism>
<dbReference type="AlphaFoldDB" id="A0A9D2SC90"/>
<protein>
    <submittedName>
        <fullName evidence="1">Uncharacterized protein</fullName>
    </submittedName>
</protein>